<protein>
    <submittedName>
        <fullName evidence="1">Uncharacterized protein</fullName>
    </submittedName>
</protein>
<dbReference type="EMBL" id="CM042010">
    <property type="protein sequence ID" value="KAI3778149.1"/>
    <property type="molecule type" value="Genomic_DNA"/>
</dbReference>
<reference evidence="2" key="1">
    <citation type="journal article" date="2022" name="Mol. Ecol. Resour.">
        <title>The genomes of chicory, endive, great burdock and yacon provide insights into Asteraceae palaeo-polyploidization history and plant inulin production.</title>
        <authorList>
            <person name="Fan W."/>
            <person name="Wang S."/>
            <person name="Wang H."/>
            <person name="Wang A."/>
            <person name="Jiang F."/>
            <person name="Liu H."/>
            <person name="Zhao H."/>
            <person name="Xu D."/>
            <person name="Zhang Y."/>
        </authorList>
    </citation>
    <scope>NUCLEOTIDE SEQUENCE [LARGE SCALE GENOMIC DNA]</scope>
    <source>
        <strain evidence="2">cv. Punajuju</strain>
    </source>
</reference>
<accession>A0ACB9G3J0</accession>
<dbReference type="Proteomes" id="UP001055811">
    <property type="component" value="Linkage Group LG02"/>
</dbReference>
<sequence length="832" mass="90092">MSFGGFYGGGGGGGDSRMVMADGSFNNMPLHRVPISQPQLITSTINQPIYNSQSLSLALVCILLLNDLWALKPKMEGLGEIGLIGENFDGNLGRVRGDGSESRSGGSDNVEGASGDEQDVPPGPSSSSRRRQKYHRHTPYQIQELEASFKDNPHPDEKERLALGKKLNLENKQVKFWFQNRRTQMKTQIERHENAVLKQENDKLRIENIAMKEAIRAPVCNNCGGQAILGDISIDEHHLRIENARLRDELSRISILANKFLGRPLSSFSGNMPPGMANSNLDLAVGRNGYGLNLNPMDVGLPMGLDYSNGMSNVLPLMSPSRPGIGMGMAGGGGDVPYEKNVFLELAMNAMDELMKLGQVNSPLWIGNIEGGGEILDLDEYMRSFPLCLGMKPHGFVTEASRASGVVMINGLTLVEALLDANRWRDMFLGLIGSSSTVDVISGGTGDSRNGVVQLMQAEIQLVSPLVPVRQVRFIRFCRQQAEGVWAVVDLSVDGGREGFISRRLPSGCIVHDMPNGYSKVMWIEHTEYDEGVVHHQYRPLIRSGLGFGAQKWIATLQRHFECIATIMSPDSAADDSPVLSPGGRRSLTVLANRMTANFCAGVCATGGHKWEVIGNGAEAAKIMIRKSLNNHGDPSGAVLSATMSVWMPMPHQRLFALMLNEELRSQWDVLSIGTAMQNMIRFSKSQDHSNPNTISLLRANTTGGNANQNTVLVLQESTTDVGGSLIVYAAVDIHSIDVVMRGGDSSCVALLPSGFAIMPDCVGESGAPVTKPNSEGGSLLTVGFQILVNDLPSSKLTMESINTVISLISRTVQGIKEVVNSNNQQGRQISS</sequence>
<organism evidence="1 2">
    <name type="scientific">Cichorium intybus</name>
    <name type="common">Chicory</name>
    <dbReference type="NCBI Taxonomy" id="13427"/>
    <lineage>
        <taxon>Eukaryota</taxon>
        <taxon>Viridiplantae</taxon>
        <taxon>Streptophyta</taxon>
        <taxon>Embryophyta</taxon>
        <taxon>Tracheophyta</taxon>
        <taxon>Spermatophyta</taxon>
        <taxon>Magnoliopsida</taxon>
        <taxon>eudicotyledons</taxon>
        <taxon>Gunneridae</taxon>
        <taxon>Pentapetalae</taxon>
        <taxon>asterids</taxon>
        <taxon>campanulids</taxon>
        <taxon>Asterales</taxon>
        <taxon>Asteraceae</taxon>
        <taxon>Cichorioideae</taxon>
        <taxon>Cichorieae</taxon>
        <taxon>Cichoriinae</taxon>
        <taxon>Cichorium</taxon>
    </lineage>
</organism>
<evidence type="ECO:0000313" key="2">
    <source>
        <dbReference type="Proteomes" id="UP001055811"/>
    </source>
</evidence>
<keyword evidence="2" id="KW-1185">Reference proteome</keyword>
<reference evidence="1 2" key="2">
    <citation type="journal article" date="2022" name="Mol. Ecol. Resour.">
        <title>The genomes of chicory, endive, great burdock and yacon provide insights into Asteraceae paleo-polyploidization history and plant inulin production.</title>
        <authorList>
            <person name="Fan W."/>
            <person name="Wang S."/>
            <person name="Wang H."/>
            <person name="Wang A."/>
            <person name="Jiang F."/>
            <person name="Liu H."/>
            <person name="Zhao H."/>
            <person name="Xu D."/>
            <person name="Zhang Y."/>
        </authorList>
    </citation>
    <scope>NUCLEOTIDE SEQUENCE [LARGE SCALE GENOMIC DNA]</scope>
    <source>
        <strain evidence="2">cv. Punajuju</strain>
        <tissue evidence="1">Leaves</tissue>
    </source>
</reference>
<gene>
    <name evidence="1" type="ORF">L2E82_07202</name>
</gene>
<comment type="caution">
    <text evidence="1">The sequence shown here is derived from an EMBL/GenBank/DDBJ whole genome shotgun (WGS) entry which is preliminary data.</text>
</comment>
<proteinExistence type="predicted"/>
<name>A0ACB9G3J0_CICIN</name>
<evidence type="ECO:0000313" key="1">
    <source>
        <dbReference type="EMBL" id="KAI3778149.1"/>
    </source>
</evidence>